<keyword evidence="8" id="KW-0807">Transducer</keyword>
<evidence type="ECO:0000256" key="6">
    <source>
        <dbReference type="ARBA" id="ARBA00023136"/>
    </source>
</evidence>
<dbReference type="GO" id="GO:0005886">
    <property type="term" value="C:plasma membrane"/>
    <property type="evidence" value="ECO:0007669"/>
    <property type="project" value="UniProtKB-SubCell"/>
</dbReference>
<dbReference type="InterPro" id="IPR033479">
    <property type="entry name" value="dCache_1"/>
</dbReference>
<feature type="domain" description="Methyl-accepting transducer" evidence="10">
    <location>
        <begin position="390"/>
        <end position="619"/>
    </location>
</feature>
<dbReference type="FunFam" id="1.10.287.950:FF:000001">
    <property type="entry name" value="Methyl-accepting chemotaxis sensory transducer"/>
    <property type="match status" value="1"/>
</dbReference>
<evidence type="ECO:0000256" key="5">
    <source>
        <dbReference type="ARBA" id="ARBA00022989"/>
    </source>
</evidence>
<dbReference type="PANTHER" id="PTHR43531:SF14">
    <property type="entry name" value="METHYL-ACCEPTING CHEMOTAXIS PROTEIN I-RELATED"/>
    <property type="match status" value="1"/>
</dbReference>
<keyword evidence="5 9" id="KW-1133">Transmembrane helix</keyword>
<comment type="caution">
    <text evidence="12">The sequence shown here is derived from an EMBL/GenBank/DDBJ whole genome shotgun (WGS) entry which is preliminary data.</text>
</comment>
<dbReference type="PROSITE" id="PS50885">
    <property type="entry name" value="HAMP"/>
    <property type="match status" value="1"/>
</dbReference>
<dbReference type="GO" id="GO:0006935">
    <property type="term" value="P:chemotaxis"/>
    <property type="evidence" value="ECO:0007669"/>
    <property type="project" value="TreeGrafter"/>
</dbReference>
<accession>A0A1S1U210</accession>
<evidence type="ECO:0000256" key="9">
    <source>
        <dbReference type="SAM" id="Phobius"/>
    </source>
</evidence>
<dbReference type="CDD" id="cd11386">
    <property type="entry name" value="MCP_signal"/>
    <property type="match status" value="1"/>
</dbReference>
<protein>
    <submittedName>
        <fullName evidence="12">Chemotaxis protein</fullName>
    </submittedName>
</protein>
<dbReference type="GO" id="GO:0004888">
    <property type="term" value="F:transmembrane signaling receptor activity"/>
    <property type="evidence" value="ECO:0007669"/>
    <property type="project" value="TreeGrafter"/>
</dbReference>
<evidence type="ECO:0000256" key="1">
    <source>
        <dbReference type="ARBA" id="ARBA00004651"/>
    </source>
</evidence>
<evidence type="ECO:0000256" key="7">
    <source>
        <dbReference type="ARBA" id="ARBA00029447"/>
    </source>
</evidence>
<evidence type="ECO:0000256" key="3">
    <source>
        <dbReference type="ARBA" id="ARBA00022481"/>
    </source>
</evidence>
<dbReference type="SUPFAM" id="SSF58104">
    <property type="entry name" value="Methyl-accepting chemotaxis protein (MCP) signaling domain"/>
    <property type="match status" value="1"/>
</dbReference>
<dbReference type="Pfam" id="PF00015">
    <property type="entry name" value="MCPsignal"/>
    <property type="match status" value="1"/>
</dbReference>
<feature type="domain" description="HAMP" evidence="11">
    <location>
        <begin position="331"/>
        <end position="385"/>
    </location>
</feature>
<comment type="similarity">
    <text evidence="7">Belongs to the methyl-accepting chemotaxis (MCP) protein family.</text>
</comment>
<feature type="transmembrane region" description="Helical" evidence="9">
    <location>
        <begin position="313"/>
        <end position="334"/>
    </location>
</feature>
<reference evidence="12 13" key="1">
    <citation type="submission" date="2015-06" db="EMBL/GenBank/DDBJ databases">
        <title>Draft genome sequencing of a biphenyl-degrading bacterium, Janthinobacterium lividum MEG1.</title>
        <authorList>
            <person name="Shimodaira J."/>
            <person name="Hatta T."/>
        </authorList>
    </citation>
    <scope>NUCLEOTIDE SEQUENCE [LARGE SCALE GENOMIC DNA]</scope>
    <source>
        <strain evidence="12 13">MEG1</strain>
    </source>
</reference>
<dbReference type="GO" id="GO:0007165">
    <property type="term" value="P:signal transduction"/>
    <property type="evidence" value="ECO:0007669"/>
    <property type="project" value="UniProtKB-KW"/>
</dbReference>
<dbReference type="SMART" id="SM00304">
    <property type="entry name" value="HAMP"/>
    <property type="match status" value="1"/>
</dbReference>
<dbReference type="Gene3D" id="3.30.450.20">
    <property type="entry name" value="PAS domain"/>
    <property type="match status" value="1"/>
</dbReference>
<dbReference type="CDD" id="cd12913">
    <property type="entry name" value="PDC1_MCP_like"/>
    <property type="match status" value="1"/>
</dbReference>
<evidence type="ECO:0000256" key="8">
    <source>
        <dbReference type="PROSITE-ProRule" id="PRU00284"/>
    </source>
</evidence>
<evidence type="ECO:0000256" key="4">
    <source>
        <dbReference type="ARBA" id="ARBA00022692"/>
    </source>
</evidence>
<dbReference type="Proteomes" id="UP000179840">
    <property type="component" value="Unassembled WGS sequence"/>
</dbReference>
<dbReference type="Pfam" id="PF00672">
    <property type="entry name" value="HAMP"/>
    <property type="match status" value="1"/>
</dbReference>
<dbReference type="Pfam" id="PF02743">
    <property type="entry name" value="dCache_1"/>
    <property type="match status" value="1"/>
</dbReference>
<evidence type="ECO:0000256" key="2">
    <source>
        <dbReference type="ARBA" id="ARBA00022475"/>
    </source>
</evidence>
<feature type="transmembrane region" description="Helical" evidence="9">
    <location>
        <begin position="12"/>
        <end position="32"/>
    </location>
</feature>
<keyword evidence="2" id="KW-1003">Cell membrane</keyword>
<dbReference type="Gene3D" id="1.10.287.950">
    <property type="entry name" value="Methyl-accepting chemotaxis protein"/>
    <property type="match status" value="1"/>
</dbReference>
<gene>
    <name evidence="12" type="ORF">AKG95_27035</name>
</gene>
<keyword evidence="4 9" id="KW-0812">Transmembrane</keyword>
<keyword evidence="6 9" id="KW-0472">Membrane</keyword>
<dbReference type="AlphaFoldDB" id="A0A1S1U210"/>
<dbReference type="RefSeq" id="WP_071080187.1">
    <property type="nucleotide sequence ID" value="NZ_LFKP01000014.1"/>
</dbReference>
<evidence type="ECO:0000259" key="10">
    <source>
        <dbReference type="PROSITE" id="PS50111"/>
    </source>
</evidence>
<dbReference type="PANTHER" id="PTHR43531">
    <property type="entry name" value="PROTEIN ICFG"/>
    <property type="match status" value="1"/>
</dbReference>
<dbReference type="SMART" id="SM00283">
    <property type="entry name" value="MA"/>
    <property type="match status" value="1"/>
</dbReference>
<dbReference type="EMBL" id="LFKP01000014">
    <property type="protein sequence ID" value="OHV94490.1"/>
    <property type="molecule type" value="Genomic_DNA"/>
</dbReference>
<comment type="subcellular location">
    <subcellularLocation>
        <location evidence="1">Cell membrane</location>
        <topology evidence="1">Multi-pass membrane protein</topology>
    </subcellularLocation>
</comment>
<dbReference type="InterPro" id="IPR004089">
    <property type="entry name" value="MCPsignal_dom"/>
</dbReference>
<dbReference type="CDD" id="cd06225">
    <property type="entry name" value="HAMP"/>
    <property type="match status" value="1"/>
</dbReference>
<evidence type="ECO:0000259" key="11">
    <source>
        <dbReference type="PROSITE" id="PS50885"/>
    </source>
</evidence>
<evidence type="ECO:0000313" key="12">
    <source>
        <dbReference type="EMBL" id="OHV94490.1"/>
    </source>
</evidence>
<dbReference type="InterPro" id="IPR051310">
    <property type="entry name" value="MCP_chemotaxis"/>
</dbReference>
<evidence type="ECO:0000313" key="13">
    <source>
        <dbReference type="Proteomes" id="UP000179840"/>
    </source>
</evidence>
<dbReference type="InterPro" id="IPR003660">
    <property type="entry name" value="HAMP_dom"/>
</dbReference>
<dbReference type="PROSITE" id="PS50111">
    <property type="entry name" value="CHEMOTAXIS_TRANSDUC_2"/>
    <property type="match status" value="1"/>
</dbReference>
<name>A0A1S1U210_9BURK</name>
<proteinExistence type="inferred from homology"/>
<keyword evidence="3" id="KW-0488">Methylation</keyword>
<organism evidence="12 13">
    <name type="scientific">Janthinobacterium lividum</name>
    <dbReference type="NCBI Taxonomy" id="29581"/>
    <lineage>
        <taxon>Bacteria</taxon>
        <taxon>Pseudomonadati</taxon>
        <taxon>Pseudomonadota</taxon>
        <taxon>Betaproteobacteria</taxon>
        <taxon>Burkholderiales</taxon>
        <taxon>Oxalobacteraceae</taxon>
        <taxon>Janthinobacterium</taxon>
    </lineage>
</organism>
<sequence>MFRTSQARFITLFSLVFVVLLVMTLAVIHFFVTPDLKRTEGMVVGFDVSKISTRITEQLRQVEAQQRSITQTVALMDSAAIDVLLPGLVDQYSDPNVFGGGIWPLPKKRDPERDKFSTFFARDASNKLVVNTHWNSPESLKYFEQSWYLGGLKSAKGHCDWAKAYKDDASAQPRTNCAMPIYKDNELYGVSTIDVTLGFFNRLVADMEKTIHGQILIVERDGKIISNSTYIKDEIVLKKVEDLASSSPMVAEIGRLLPKLDAQGVAESEYRSEGTPHTLFLKAIPGSPWVLATGLPTSQLTEQSDRILSKLGMVQIPIALLLLAMFIGSIRLFMGRLGVLKSNIDALSAGDADLTRRLPGGGGSEFNDVAGSFNAFIERLQQMMREIGTSTASIALASREIASGNQDLSARTESQASALEQTAASMEELTGTVRQNVSSGQEANRLALDASKVAARGGAVVTQVVETMGAIEHSSKKIADIISVIDGIAFQTNILALNAAVEAARAGEQGRGFAVVASEVRNLAHRSATAAKEIGALIVESVHNVNAGTKLVDQAGATMHEIVAGTDKVANIIGEILLASQEQETGIGQVNQAIVQLDDTTQQNAALVEQAAAAAHSMQEQTAKLEQIIGAFKL</sequence>